<protein>
    <submittedName>
        <fullName evidence="1">Uncharacterized protein</fullName>
    </submittedName>
</protein>
<proteinExistence type="predicted"/>
<organism evidence="1 2">
    <name type="scientific">Bergeyella zoohelcum</name>
    <dbReference type="NCBI Taxonomy" id="1015"/>
    <lineage>
        <taxon>Bacteria</taxon>
        <taxon>Pseudomonadati</taxon>
        <taxon>Bacteroidota</taxon>
        <taxon>Flavobacteriia</taxon>
        <taxon>Flavobacteriales</taxon>
        <taxon>Weeksellaceae</taxon>
        <taxon>Bergeyella</taxon>
    </lineage>
</organism>
<accession>A0A376BYK8</accession>
<dbReference type="AlphaFoldDB" id="A0A376BYK8"/>
<name>A0A376BYK8_9FLAO</name>
<sequence length="332" mass="39533">MFRNCIIVVLCLMIDCMFGQKIRFLNAENQSPMKQLLILNSKKSFLGQTDENGAIEKSILAKEKWVLISHPSIDTDTLYVDKIQNDTYHLKPTKVYKIPEIIISKTQKDYLVIEGFFNGFVTNDGVFNIYIDGIIQYVFSVKSKKLEKQILKEYRSFVMESRHEVKKINDIIFDNIIRLPQPKRISNILKPSFKKHYHPLENETSYSIHRQKFNEKEWKFLGYVFYQWNFLDVYRFSGKSTSPQQLSGYDETFTFKLKHKKDEHFTQITSVAHFYPAEVKYLNKNELSKGVKFNRKKSNYRTQFWTEPYFNTTYQLLSQQFNSNLREMPNEN</sequence>
<evidence type="ECO:0000313" key="1">
    <source>
        <dbReference type="EMBL" id="SSZ46748.1"/>
    </source>
</evidence>
<reference evidence="1 2" key="1">
    <citation type="submission" date="2018-06" db="EMBL/GenBank/DDBJ databases">
        <authorList>
            <consortium name="Pathogen Informatics"/>
            <person name="Doyle S."/>
        </authorList>
    </citation>
    <scope>NUCLEOTIDE SEQUENCE [LARGE SCALE GENOMIC DNA]</scope>
    <source>
        <strain evidence="1 2">NCTC11661</strain>
    </source>
</reference>
<dbReference type="EMBL" id="UFTJ01000001">
    <property type="protein sequence ID" value="SSZ46748.1"/>
    <property type="molecule type" value="Genomic_DNA"/>
</dbReference>
<gene>
    <name evidence="1" type="ORF">NCTC11661_00402</name>
</gene>
<evidence type="ECO:0000313" key="2">
    <source>
        <dbReference type="Proteomes" id="UP000255515"/>
    </source>
</evidence>
<dbReference type="Proteomes" id="UP000255515">
    <property type="component" value="Unassembled WGS sequence"/>
</dbReference>